<dbReference type="Proteomes" id="UP001332192">
    <property type="component" value="Chromosome"/>
</dbReference>
<evidence type="ECO:0000313" key="2">
    <source>
        <dbReference type="Proteomes" id="UP001332192"/>
    </source>
</evidence>
<dbReference type="Gene3D" id="1.25.40.10">
    <property type="entry name" value="Tetratricopeptide repeat domain"/>
    <property type="match status" value="1"/>
</dbReference>
<reference evidence="1 2" key="1">
    <citation type="journal article" date="2024" name="Front. Microbiol.">
        <title>Novel thermophilic genera Geochorda gen. nov. and Carboxydochorda gen. nov. from the deep terrestrial subsurface reveal the ecophysiological diversity in the class Limnochordia.</title>
        <authorList>
            <person name="Karnachuk O.V."/>
            <person name="Lukina A.P."/>
            <person name="Avakyan M.R."/>
            <person name="Kadnikov V.V."/>
            <person name="Begmatov S."/>
            <person name="Beletsky A.V."/>
            <person name="Vlasova K.G."/>
            <person name="Novikov A.A."/>
            <person name="Shcherbakova V.A."/>
            <person name="Mardanov A.V."/>
            <person name="Ravin N.V."/>
        </authorList>
    </citation>
    <scope>NUCLEOTIDE SEQUENCE [LARGE SCALE GENOMIC DNA]</scope>
    <source>
        <strain evidence="1 2">L945</strain>
    </source>
</reference>
<keyword evidence="2" id="KW-1185">Reference proteome</keyword>
<dbReference type="RefSeq" id="WP_324715511.1">
    <property type="nucleotide sequence ID" value="NZ_CP141615.1"/>
</dbReference>
<accession>A0ABZ1BTX6</accession>
<organism evidence="1 2">
    <name type="scientific">Carboxydichorda subterranea</name>
    <dbReference type="NCBI Taxonomy" id="3109565"/>
    <lineage>
        <taxon>Bacteria</taxon>
        <taxon>Bacillati</taxon>
        <taxon>Bacillota</taxon>
        <taxon>Limnochordia</taxon>
        <taxon>Limnochordales</taxon>
        <taxon>Geochordaceae</taxon>
        <taxon>Carboxydichorda</taxon>
    </lineage>
</organism>
<name>A0ABZ1BTX6_9FIRM</name>
<protein>
    <submittedName>
        <fullName evidence="1">Tetratricopeptide repeat protein</fullName>
    </submittedName>
</protein>
<dbReference type="InterPro" id="IPR011990">
    <property type="entry name" value="TPR-like_helical_dom_sf"/>
</dbReference>
<gene>
    <name evidence="1" type="ORF">U7230_09000</name>
</gene>
<evidence type="ECO:0000313" key="1">
    <source>
        <dbReference type="EMBL" id="WRP16239.1"/>
    </source>
</evidence>
<sequence>MRIAARVVLAVGALVWAWSGGGAGAQTRAQPPFTLAALLSAQMPGDTRVTPFWLGGRLWLVMEAVGAEPGRLPGDDIDVEVVRRHPAVASYYLWRLAETAIWWRGLWPAGAGTLSEVVLLVPGSPAVAVQAGGQPGPGPWERPFSPAAAGAMQLFVEGKPPQTAADRAGLVEAAKALAVDGDAWYARYRPRASLSVAPDVGDLVRARTLYEAAWELDPSSSRAASQMAAVDRRLAAAALFGRALAVVGEHEPMLREADRRHHEEGQRRHAYFLERSTELLERALELDPDLVGAAALLDRVRRALGDRPSARLFEPPGAEAEWRALFESRSVALEPAAVLAGQERRWGRLVRFSGTVVARTADTMVVQVEEPGNAASAGMPGALVRVGTGLVASGPGPGAAVTYAVGSAVRIVGEWMGIQRIVLDDGVPRTVPMVTAAFIDGQ</sequence>
<dbReference type="EMBL" id="CP141615">
    <property type="protein sequence ID" value="WRP16239.1"/>
    <property type="molecule type" value="Genomic_DNA"/>
</dbReference>
<proteinExistence type="predicted"/>